<dbReference type="RefSeq" id="WP_400877681.1">
    <property type="nucleotide sequence ID" value="NZ_JBIWXY010000001.1"/>
</dbReference>
<dbReference type="EMBL" id="JBIWXY010000001">
    <property type="protein sequence ID" value="MFJ5444631.1"/>
    <property type="molecule type" value="Genomic_DNA"/>
</dbReference>
<evidence type="ECO:0000313" key="1">
    <source>
        <dbReference type="EMBL" id="MFJ5444631.1"/>
    </source>
</evidence>
<dbReference type="Proteomes" id="UP001617669">
    <property type="component" value="Unassembled WGS sequence"/>
</dbReference>
<accession>A0ABW8GGZ1</accession>
<evidence type="ECO:0008006" key="3">
    <source>
        <dbReference type="Google" id="ProtNLM"/>
    </source>
</evidence>
<keyword evidence="2" id="KW-1185">Reference proteome</keyword>
<comment type="caution">
    <text evidence="1">The sequence shown here is derived from an EMBL/GenBank/DDBJ whole genome shotgun (WGS) entry which is preliminary data.</text>
</comment>
<name>A0ABW8GGZ1_9PROT</name>
<protein>
    <recommendedName>
        <fullName evidence="3">GIY-YIG domain-containing protein</fullName>
    </recommendedName>
</protein>
<reference evidence="1 2" key="1">
    <citation type="submission" date="2024-11" db="EMBL/GenBank/DDBJ databases">
        <authorList>
            <person name="Kaparullina E.N."/>
            <person name="Delegan Y.A."/>
            <person name="Doronina N.V."/>
        </authorList>
    </citation>
    <scope>NUCLEOTIDE SEQUENCE [LARGE SCALE GENOMIC DNA]</scope>
    <source>
        <strain evidence="1 2">7sh_L</strain>
    </source>
</reference>
<proteinExistence type="predicted"/>
<evidence type="ECO:0000313" key="2">
    <source>
        <dbReference type="Proteomes" id="UP001617669"/>
    </source>
</evidence>
<sequence>MDIEVNLLVVKHAEAIFQASTPVVHIRGIGGKRWKRNVASGARIGPWLQAEYTILNEAVWRERSACLYLVAGSDGVIRYVGISRNGLKHRWRTSPAYDAETMERLSANQLFHSQCWKHIERESTQKSGQTYEVRCINGASLLAVIQRLGPPLSAFAVLKGDGEGIVAGVERWLCNNQSPMLVSWNVAMTGN</sequence>
<gene>
    <name evidence="1" type="ORF">ACIKP9_00155</name>
</gene>
<organism evidence="1 2">
    <name type="scientific">Methylobacillus methanolivorans</name>
    <dbReference type="NCBI Taxonomy" id="1848927"/>
    <lineage>
        <taxon>Bacteria</taxon>
        <taxon>Pseudomonadati</taxon>
        <taxon>Pseudomonadota</taxon>
        <taxon>Betaproteobacteria</taxon>
        <taxon>Nitrosomonadales</taxon>
        <taxon>Methylophilaceae</taxon>
        <taxon>Methylobacillus</taxon>
    </lineage>
</organism>